<dbReference type="InterPro" id="IPR017871">
    <property type="entry name" value="ABC_transporter-like_CS"/>
</dbReference>
<organism evidence="13 14">
    <name type="scientific">Candidatus Woesebacteria bacterium RIFCSPLOWO2_01_FULL_39_10</name>
    <dbReference type="NCBI Taxonomy" id="1802516"/>
    <lineage>
        <taxon>Bacteria</taxon>
        <taxon>Candidatus Woeseibacteriota</taxon>
    </lineage>
</organism>
<dbReference type="GO" id="GO:0016887">
    <property type="term" value="F:ATP hydrolysis activity"/>
    <property type="evidence" value="ECO:0007669"/>
    <property type="project" value="InterPro"/>
</dbReference>
<comment type="similarity">
    <text evidence="1 10">Belongs to the ABC transporter superfamily.</text>
</comment>
<dbReference type="InterPro" id="IPR003439">
    <property type="entry name" value="ABC_transporter-like_ATP-bd"/>
</dbReference>
<dbReference type="InterPro" id="IPR025662">
    <property type="entry name" value="Sigma_54_int_dom_ATP-bd_1"/>
</dbReference>
<accession>A0A1F8B7P9</accession>
<comment type="subcellular location">
    <subcellularLocation>
        <location evidence="10">Cell membrane</location>
        <topology evidence="10">Peripheral membrane protein</topology>
        <orientation evidence="10">Cytoplasmic side</orientation>
    </subcellularLocation>
</comment>
<evidence type="ECO:0000256" key="4">
    <source>
        <dbReference type="ARBA" id="ARBA00022475"/>
    </source>
</evidence>
<dbReference type="InterPro" id="IPR005286">
    <property type="entry name" value="Cell_div_FtsE"/>
</dbReference>
<keyword evidence="5 10" id="KW-0132">Cell division</keyword>
<evidence type="ECO:0000313" key="13">
    <source>
        <dbReference type="EMBL" id="OGM60031.1"/>
    </source>
</evidence>
<comment type="function">
    <text evidence="10">Part of the ABC transporter FtsEX involved in cellular division.</text>
</comment>
<dbReference type="InterPro" id="IPR015854">
    <property type="entry name" value="ABC_transpr_LolD-like"/>
</dbReference>
<dbReference type="FunFam" id="3.40.50.300:FF:000056">
    <property type="entry name" value="Cell division ATP-binding protein FtsE"/>
    <property type="match status" value="1"/>
</dbReference>
<feature type="region of interest" description="Disordered" evidence="11">
    <location>
        <begin position="218"/>
        <end position="242"/>
    </location>
</feature>
<dbReference type="SMART" id="SM00382">
    <property type="entry name" value="AAA"/>
    <property type="match status" value="1"/>
</dbReference>
<comment type="caution">
    <text evidence="13">The sequence shown here is derived from an EMBL/GenBank/DDBJ whole genome shotgun (WGS) entry which is preliminary data.</text>
</comment>
<evidence type="ECO:0000256" key="5">
    <source>
        <dbReference type="ARBA" id="ARBA00022618"/>
    </source>
</evidence>
<keyword evidence="4 10" id="KW-1003">Cell membrane</keyword>
<name>A0A1F8B7P9_9BACT</name>
<proteinExistence type="inferred from homology"/>
<dbReference type="GO" id="GO:0005524">
    <property type="term" value="F:ATP binding"/>
    <property type="evidence" value="ECO:0007669"/>
    <property type="project" value="UniProtKB-UniRule"/>
</dbReference>
<evidence type="ECO:0000256" key="10">
    <source>
        <dbReference type="RuleBase" id="RU365094"/>
    </source>
</evidence>
<dbReference type="PANTHER" id="PTHR24220">
    <property type="entry name" value="IMPORT ATP-BINDING PROTEIN"/>
    <property type="match status" value="1"/>
</dbReference>
<feature type="domain" description="ABC transporter" evidence="12">
    <location>
        <begin position="2"/>
        <end position="236"/>
    </location>
</feature>
<dbReference type="PROSITE" id="PS00211">
    <property type="entry name" value="ABC_TRANSPORTER_1"/>
    <property type="match status" value="1"/>
</dbReference>
<evidence type="ECO:0000256" key="6">
    <source>
        <dbReference type="ARBA" id="ARBA00022741"/>
    </source>
</evidence>
<keyword evidence="6 10" id="KW-0547">Nucleotide-binding</keyword>
<dbReference type="Pfam" id="PF00005">
    <property type="entry name" value="ABC_tran"/>
    <property type="match status" value="1"/>
</dbReference>
<evidence type="ECO:0000256" key="7">
    <source>
        <dbReference type="ARBA" id="ARBA00022840"/>
    </source>
</evidence>
<dbReference type="NCBIfam" id="TIGR02673">
    <property type="entry name" value="FtsE"/>
    <property type="match status" value="1"/>
</dbReference>
<dbReference type="SUPFAM" id="SSF52540">
    <property type="entry name" value="P-loop containing nucleoside triphosphate hydrolases"/>
    <property type="match status" value="1"/>
</dbReference>
<keyword evidence="3" id="KW-0813">Transport</keyword>
<protein>
    <recommendedName>
        <fullName evidence="2 10">Cell division ATP-binding protein FtsE</fullName>
    </recommendedName>
</protein>
<evidence type="ECO:0000256" key="1">
    <source>
        <dbReference type="ARBA" id="ARBA00005417"/>
    </source>
</evidence>
<dbReference type="STRING" id="1802516.A3A75_01345"/>
<dbReference type="Proteomes" id="UP000179018">
    <property type="component" value="Unassembled WGS sequence"/>
</dbReference>
<gene>
    <name evidence="10" type="primary">ftsE</name>
    <name evidence="13" type="ORF">A3A75_01345</name>
</gene>
<evidence type="ECO:0000256" key="9">
    <source>
        <dbReference type="ARBA" id="ARBA00023306"/>
    </source>
</evidence>
<evidence type="ECO:0000256" key="11">
    <source>
        <dbReference type="SAM" id="MobiDB-lite"/>
    </source>
</evidence>
<dbReference type="PROSITE" id="PS00675">
    <property type="entry name" value="SIGMA54_INTERACT_1"/>
    <property type="match status" value="1"/>
</dbReference>
<keyword evidence="8 10" id="KW-0472">Membrane</keyword>
<dbReference type="GO" id="GO:0005886">
    <property type="term" value="C:plasma membrane"/>
    <property type="evidence" value="ECO:0007669"/>
    <property type="project" value="UniProtKB-SubCell"/>
</dbReference>
<evidence type="ECO:0000256" key="2">
    <source>
        <dbReference type="ARBA" id="ARBA00020019"/>
    </source>
</evidence>
<evidence type="ECO:0000259" key="12">
    <source>
        <dbReference type="PROSITE" id="PS50893"/>
    </source>
</evidence>
<dbReference type="InterPro" id="IPR017911">
    <property type="entry name" value="MacB-like_ATP-bd"/>
</dbReference>
<reference evidence="13 14" key="1">
    <citation type="journal article" date="2016" name="Nat. Commun.">
        <title>Thousands of microbial genomes shed light on interconnected biogeochemical processes in an aquifer system.</title>
        <authorList>
            <person name="Anantharaman K."/>
            <person name="Brown C.T."/>
            <person name="Hug L.A."/>
            <person name="Sharon I."/>
            <person name="Castelle C.J."/>
            <person name="Probst A.J."/>
            <person name="Thomas B.C."/>
            <person name="Singh A."/>
            <person name="Wilkins M.J."/>
            <person name="Karaoz U."/>
            <person name="Brodie E.L."/>
            <person name="Williams K.H."/>
            <person name="Hubbard S.S."/>
            <person name="Banfield J.F."/>
        </authorList>
    </citation>
    <scope>NUCLEOTIDE SEQUENCE [LARGE SCALE GENOMIC DNA]</scope>
</reference>
<dbReference type="PANTHER" id="PTHR24220:SF470">
    <property type="entry name" value="CELL DIVISION ATP-BINDING PROTEIN FTSE"/>
    <property type="match status" value="1"/>
</dbReference>
<dbReference type="InterPro" id="IPR027417">
    <property type="entry name" value="P-loop_NTPase"/>
</dbReference>
<dbReference type="GO" id="GO:0022857">
    <property type="term" value="F:transmembrane transporter activity"/>
    <property type="evidence" value="ECO:0007669"/>
    <property type="project" value="TreeGrafter"/>
</dbReference>
<dbReference type="Gene3D" id="3.40.50.300">
    <property type="entry name" value="P-loop containing nucleotide triphosphate hydrolases"/>
    <property type="match status" value="1"/>
</dbReference>
<evidence type="ECO:0000313" key="14">
    <source>
        <dbReference type="Proteomes" id="UP000179018"/>
    </source>
</evidence>
<evidence type="ECO:0000256" key="3">
    <source>
        <dbReference type="ARBA" id="ARBA00022448"/>
    </source>
</evidence>
<keyword evidence="9 10" id="KW-0131">Cell cycle</keyword>
<dbReference type="InterPro" id="IPR003593">
    <property type="entry name" value="AAA+_ATPase"/>
</dbReference>
<comment type="subunit">
    <text evidence="10">Homodimer. Forms a membrane-associated complex with FtsX.</text>
</comment>
<dbReference type="EMBL" id="MGHC01000011">
    <property type="protein sequence ID" value="OGM60031.1"/>
    <property type="molecule type" value="Genomic_DNA"/>
</dbReference>
<evidence type="ECO:0000256" key="8">
    <source>
        <dbReference type="ARBA" id="ARBA00023136"/>
    </source>
</evidence>
<sequence length="242" mass="27065">MLEVKQVTKSFGDIVALKDVSFKVDDGEFVFITGQSGAGKTTLLRLILRDLVPNEGEILFDGVDISKLPKKKVPKLRQNIGVIFQDFKVLNDQTVRENVEIALAVVGLPRQEWEARVDHVLQLVGLSERADLFPSQLSGGELQRVSMARALVVNPKIILADEPTGNLDWETADKIMDLFEKINKEGKTILMATHHKLIIDKMKKRVIELKAGTVLRSDKETKSDEANVKSDSHEAKKQKTNN</sequence>
<keyword evidence="7 10" id="KW-0067">ATP-binding</keyword>
<dbReference type="AlphaFoldDB" id="A0A1F8B7P9"/>
<dbReference type="GO" id="GO:0051301">
    <property type="term" value="P:cell division"/>
    <property type="evidence" value="ECO:0007669"/>
    <property type="project" value="UniProtKB-UniRule"/>
</dbReference>
<dbReference type="CDD" id="cd03255">
    <property type="entry name" value="ABC_MJ0796_LolCDE_FtsE"/>
    <property type="match status" value="1"/>
</dbReference>
<dbReference type="PROSITE" id="PS50893">
    <property type="entry name" value="ABC_TRANSPORTER_2"/>
    <property type="match status" value="1"/>
</dbReference>